<dbReference type="Pfam" id="PF24035">
    <property type="entry name" value="DUF7344"/>
    <property type="match status" value="1"/>
</dbReference>
<dbReference type="InterPro" id="IPR055768">
    <property type="entry name" value="DUF7344"/>
</dbReference>
<dbReference type="Gene3D" id="1.10.10.10">
    <property type="entry name" value="Winged helix-like DNA-binding domain superfamily/Winged helix DNA-binding domain"/>
    <property type="match status" value="1"/>
</dbReference>
<evidence type="ECO:0000313" key="3">
    <source>
        <dbReference type="Proteomes" id="UP001597119"/>
    </source>
</evidence>
<accession>A0ABD6CAH3</accession>
<dbReference type="Proteomes" id="UP001597119">
    <property type="component" value="Unassembled WGS sequence"/>
</dbReference>
<feature type="domain" description="DUF7344" evidence="1">
    <location>
        <begin position="16"/>
        <end position="95"/>
    </location>
</feature>
<dbReference type="AlphaFoldDB" id="A0ABD6CAH3"/>
<evidence type="ECO:0000259" key="1">
    <source>
        <dbReference type="Pfam" id="PF24035"/>
    </source>
</evidence>
<proteinExistence type="predicted"/>
<evidence type="ECO:0000313" key="2">
    <source>
        <dbReference type="EMBL" id="MFD1587016.1"/>
    </source>
</evidence>
<name>A0ABD6CAH3_9EURY</name>
<dbReference type="RefSeq" id="WP_247375490.1">
    <property type="nucleotide sequence ID" value="NZ_JALLGV010000001.1"/>
</dbReference>
<protein>
    <submittedName>
        <fullName evidence="2">Transcriptional regulator</fullName>
    </submittedName>
</protein>
<reference evidence="2 3" key="1">
    <citation type="journal article" date="2019" name="Int. J. Syst. Evol. Microbiol.">
        <title>The Global Catalogue of Microorganisms (GCM) 10K type strain sequencing project: providing services to taxonomists for standard genome sequencing and annotation.</title>
        <authorList>
            <consortium name="The Broad Institute Genomics Platform"/>
            <consortium name="The Broad Institute Genome Sequencing Center for Infectious Disease"/>
            <person name="Wu L."/>
            <person name="Ma J."/>
        </authorList>
    </citation>
    <scope>NUCLEOTIDE SEQUENCE [LARGE SCALE GENOMIC DNA]</scope>
    <source>
        <strain evidence="2 3">CGMCC 1.12125</strain>
    </source>
</reference>
<dbReference type="EMBL" id="JBHUDJ010000003">
    <property type="protein sequence ID" value="MFD1587016.1"/>
    <property type="molecule type" value="Genomic_DNA"/>
</dbReference>
<comment type="caution">
    <text evidence="2">The sequence shown here is derived from an EMBL/GenBank/DDBJ whole genome shotgun (WGS) entry which is preliminary data.</text>
</comment>
<sequence length="133" mass="15081">MEQAGPQGVAQLDALFETIATRERRRLLYYLREHGSATKDELVDVLTGWAATDRAEQVTTRADWTRTKTRLHHVHLPKLQDNALVEYDPQTDVVRLTDLQPWAERCLDAALESEQALASPRGQPAKFIADDTE</sequence>
<gene>
    <name evidence="2" type="ORF">ACFR9U_08470</name>
</gene>
<keyword evidence="3" id="KW-1185">Reference proteome</keyword>
<organism evidence="2 3">
    <name type="scientific">Halorientalis brevis</name>
    <dbReference type="NCBI Taxonomy" id="1126241"/>
    <lineage>
        <taxon>Archaea</taxon>
        <taxon>Methanobacteriati</taxon>
        <taxon>Methanobacteriota</taxon>
        <taxon>Stenosarchaea group</taxon>
        <taxon>Halobacteria</taxon>
        <taxon>Halobacteriales</taxon>
        <taxon>Haloarculaceae</taxon>
        <taxon>Halorientalis</taxon>
    </lineage>
</organism>
<dbReference type="InterPro" id="IPR036388">
    <property type="entry name" value="WH-like_DNA-bd_sf"/>
</dbReference>